<evidence type="ECO:0000313" key="1">
    <source>
        <dbReference type="EMBL" id="GAA4936224.1"/>
    </source>
</evidence>
<keyword evidence="2" id="KW-1185">Reference proteome</keyword>
<evidence type="ECO:0000313" key="2">
    <source>
        <dbReference type="Proteomes" id="UP001409585"/>
    </source>
</evidence>
<organism evidence="1 2">
    <name type="scientific">Halioxenophilus aromaticivorans</name>
    <dbReference type="NCBI Taxonomy" id="1306992"/>
    <lineage>
        <taxon>Bacteria</taxon>
        <taxon>Pseudomonadati</taxon>
        <taxon>Pseudomonadota</taxon>
        <taxon>Gammaproteobacteria</taxon>
        <taxon>Alteromonadales</taxon>
        <taxon>Alteromonadaceae</taxon>
        <taxon>Halioxenophilus</taxon>
    </lineage>
</organism>
<protein>
    <submittedName>
        <fullName evidence="1">Uncharacterized protein</fullName>
    </submittedName>
</protein>
<sequence>MLLQPRGEAGKQLYKKYCLFDHTGSFLVLPHHSNLFTTLQHSPISLARVLQVTSHPWQHRVFNMKR</sequence>
<accession>A0AAV3U132</accession>
<dbReference type="AlphaFoldDB" id="A0AAV3U132"/>
<proteinExistence type="predicted"/>
<dbReference type="Proteomes" id="UP001409585">
    <property type="component" value="Unassembled WGS sequence"/>
</dbReference>
<gene>
    <name evidence="1" type="ORF">GCM10025791_12400</name>
</gene>
<reference evidence="2" key="1">
    <citation type="journal article" date="2019" name="Int. J. Syst. Evol. Microbiol.">
        <title>The Global Catalogue of Microorganisms (GCM) 10K type strain sequencing project: providing services to taxonomists for standard genome sequencing and annotation.</title>
        <authorList>
            <consortium name="The Broad Institute Genomics Platform"/>
            <consortium name="The Broad Institute Genome Sequencing Center for Infectious Disease"/>
            <person name="Wu L."/>
            <person name="Ma J."/>
        </authorList>
    </citation>
    <scope>NUCLEOTIDE SEQUENCE [LARGE SCALE GENOMIC DNA]</scope>
    <source>
        <strain evidence="2">JCM 19134</strain>
    </source>
</reference>
<name>A0AAV3U132_9ALTE</name>
<dbReference type="EMBL" id="BAABLX010000007">
    <property type="protein sequence ID" value="GAA4936224.1"/>
    <property type="molecule type" value="Genomic_DNA"/>
</dbReference>
<comment type="caution">
    <text evidence="1">The sequence shown here is derived from an EMBL/GenBank/DDBJ whole genome shotgun (WGS) entry which is preliminary data.</text>
</comment>